<proteinExistence type="predicted"/>
<dbReference type="STRING" id="1519643.SAMN06295933_1742"/>
<dbReference type="PANTHER" id="PTHR35936:SF17">
    <property type="entry name" value="ARGININE-BINDING EXTRACELLULAR PROTEIN ARTP"/>
    <property type="match status" value="1"/>
</dbReference>
<gene>
    <name evidence="3" type="ORF">SAMN06295933_1742</name>
</gene>
<dbReference type="InterPro" id="IPR001638">
    <property type="entry name" value="Solute-binding_3/MltF_N"/>
</dbReference>
<evidence type="ECO:0000313" key="3">
    <source>
        <dbReference type="EMBL" id="SMF12645.1"/>
    </source>
</evidence>
<evidence type="ECO:0000259" key="2">
    <source>
        <dbReference type="SMART" id="SM00062"/>
    </source>
</evidence>
<dbReference type="PANTHER" id="PTHR35936">
    <property type="entry name" value="MEMBRANE-BOUND LYTIC MUREIN TRANSGLYCOSYLASE F"/>
    <property type="match status" value="1"/>
</dbReference>
<dbReference type="RefSeq" id="WP_170921399.1">
    <property type="nucleotide sequence ID" value="NZ_FWZU01000003.1"/>
</dbReference>
<name>A0A1X7DC05_9BACT</name>
<dbReference type="AlphaFoldDB" id="A0A1X7DC05"/>
<keyword evidence="4" id="KW-1185">Reference proteome</keyword>
<protein>
    <submittedName>
        <fullName evidence="3">Polar amino acid transport system substrate-binding protein</fullName>
    </submittedName>
</protein>
<feature type="domain" description="Solute-binding protein family 3/N-terminal" evidence="2">
    <location>
        <begin position="32"/>
        <end position="257"/>
    </location>
</feature>
<reference evidence="4" key="1">
    <citation type="submission" date="2017-04" db="EMBL/GenBank/DDBJ databases">
        <authorList>
            <person name="Varghese N."/>
            <person name="Submissions S."/>
        </authorList>
    </citation>
    <scope>NUCLEOTIDE SEQUENCE [LARGE SCALE GENOMIC DNA]</scope>
    <source>
        <strain evidence="4">K3S</strain>
    </source>
</reference>
<accession>A0A1X7DC05</accession>
<evidence type="ECO:0000313" key="4">
    <source>
        <dbReference type="Proteomes" id="UP000192906"/>
    </source>
</evidence>
<dbReference type="Pfam" id="PF00497">
    <property type="entry name" value="SBP_bac_3"/>
    <property type="match status" value="1"/>
</dbReference>
<dbReference type="Proteomes" id="UP000192906">
    <property type="component" value="Unassembled WGS sequence"/>
</dbReference>
<sequence length="258" mass="29348">MSQLIKITIKSLCLFCMIFFLYANSGHCFENVVKVGFTYFPPWMILEDGEYKGFDCDLLRSIFGHMGLRVEFIPGTIVNNLEKMETGELDIISSLLFRNERNEYIRYISPPYKTKSAKSFYVRRGSGIKINSYRDLVGLRVGVSQGAKYFPKFDLDDSIVKVFYATAVESFQALADGEVQAVINTEFVGTFFINKLGFKAQLEECTFKYSPKLMPVYIGISRKSPLAQKADEIGAVIRYLKKTGEVEQIAKKNSLELN</sequence>
<dbReference type="SMART" id="SM00062">
    <property type="entry name" value="PBPb"/>
    <property type="match status" value="1"/>
</dbReference>
<dbReference type="SUPFAM" id="SSF53850">
    <property type="entry name" value="Periplasmic binding protein-like II"/>
    <property type="match status" value="1"/>
</dbReference>
<dbReference type="Gene3D" id="3.40.190.10">
    <property type="entry name" value="Periplasmic binding protein-like II"/>
    <property type="match status" value="2"/>
</dbReference>
<evidence type="ECO:0000256" key="1">
    <source>
        <dbReference type="ARBA" id="ARBA00022729"/>
    </source>
</evidence>
<dbReference type="EMBL" id="FWZU01000003">
    <property type="protein sequence ID" value="SMF12645.1"/>
    <property type="molecule type" value="Genomic_DNA"/>
</dbReference>
<keyword evidence="1" id="KW-0732">Signal</keyword>
<organism evidence="3 4">
    <name type="scientific">Desulfovibrio gilichinskyi</name>
    <dbReference type="NCBI Taxonomy" id="1519643"/>
    <lineage>
        <taxon>Bacteria</taxon>
        <taxon>Pseudomonadati</taxon>
        <taxon>Thermodesulfobacteriota</taxon>
        <taxon>Desulfovibrionia</taxon>
        <taxon>Desulfovibrionales</taxon>
        <taxon>Desulfovibrionaceae</taxon>
        <taxon>Desulfovibrio</taxon>
    </lineage>
</organism>